<gene>
    <name evidence="2" type="ORF">GpartN1_g6407.t1</name>
</gene>
<dbReference type="InterPro" id="IPR016024">
    <property type="entry name" value="ARM-type_fold"/>
</dbReference>
<evidence type="ECO:0000259" key="1">
    <source>
        <dbReference type="Pfam" id="PF14222"/>
    </source>
</evidence>
<sequence>MVVKNGTNNDKTGSFSSKSSLLSQPIIEDREASNVVERGSHLCQEAVKHLQKIVSEVAKKGEKHSGASLYGQSVEQEPRLLRCIECLLTVSRHCRCYAVSLIIEWMKESQSKSRNSKYLHEELATTDSDGILIYIYQLRTLQRLLDKMLLEKCEIPKNLVDDMLSLTVEELLKLAKNSDNECSPCNTAVLTACNAFLGSLSMFSLHDILSRFHGKMLNSVGSTSLSSLFSLRDSENENLFYLSILKGLRISLFDVSFTKNAVELLEFYRLLLAGTRSTAIKHMIADNISILLQNMHIELFESTWMAKWYKTVDELYGLFQKWLTKPKHMAKGFPVCSLLLKVKHVDVLKRELWPFVMRCCKQYEDSKELQLKIAIARALNHALKLYITMKDPSSIPTDQLLQILKKILSAERLFSQASKNLYDILTKCVITVIRVSPVTWINILEEWWQNNKFISLSEISYVFVQVILFSLKGELLLKDEALYNDGSPDESEVTIDWSPDSKSKLAHMSFMALKTTCSFLDRTRSQAMVMMDPLDIHCLLKLQLKGVHCLLDSIGAKEIQALYAPVTDMACQTDYIFMHEAEALLLDTCNQAEDAEESVLFQILLKFNFRKSNPLDLSYSHVGRIIQVFNQVLLLRKRSSSGESVNKPIGSNLRTVLLRIQEVFVLLYFLPSVDLRRSLRESLMLMQTLMFDRTCSELEEFSVEDKLDEMYTEELKARSNSRGTNDELSYELSSTSRFSRFLRAWRSFLAFTVQQSPENSRAGVLNAEQMLLYLKGQFEQSIQGNLKLHDRFPGFHIFNISFLESIELNFSLLFYSLCSIHEQCKLASLGGLTEESRSQLRKMFQLVLSPSLLGIDGTKSSLCTIYLSRLLEVLKNIPSQLSLCIAMEAEDFTFSSPHLHQTKGRSKRQKDHYRIFYAKILLALLDTLNETDKNYMDNGILELYSRFFSKMLQIMGQAVESPQNPFDLMALRETFCLCLLKALSIFIPISSFSVHFKGIWKDTLLLMQRWIASSNARKYSSALRGSSIFRTSFHDRSSREEALTVEDLQERIRKLSLICVTVLLGYAESFSISREVFDTVSFHLDSLFSSLLEDLKEFDSYTLSRLQCDSSMLKPAIIKLLRFDRHSLRTLMELSILSANHSNESVAYYAARLLLEYIHFHYDREDMPLKNDQLCVELFSLVYFLLGWDREHLYPLALESLVSLVSVATKNFTYESSLELHEYFPSLCQDENLINDISKRGAILCAEVASSIVSAVFSKIEQSIKDNIEYNYPRILSFLESWLERGDISESVIEGLLSLEETAHEKFHNRLTFKAFDILWHALGYRKDNLQRAISVLVTATNQKLKQSNKRSNGKLELIKRAAVKLSENRVGVFLLNMLSYILPYHVICETTDSCKDMVSEREPNRQLEDTATVVVLLSEIIQRNSEDIRSFLPFIFHLAIFTELSNNVSYQRHGRLLLANVLSRFLLPYIERCCRQDVWRHCVQLASQIAADMQQLAVLWSPKDIACSPEEMQSPRDGDLQLSSFLEKLIELSSYCEPQLRTLWSRHCLALIRCRLGHILGVVSLRLYRLLGPCLDKSSVETLISYAKNEFFTHNPDRSIISHLLQIFYILATKVKKENLVAVPPMLSLAFELTCSKEPWIRLHAAYLFTMLYSSSNSVGEGIFHQLVETEFCSGLDQFPPMLEICKLSISTTQLQKSEHVIFIYLSLLLRIPWRQEASKQKTCLVPVILTSFIFLTALLVSQNDDQKAEEKVLQLYSQTISEADLSLVAVEYQSYPIAYFRITCVHLCYILKRLRLSSLAQTLQNFCNSRKYWKLEDFLYQLRSPLLSFWLDNVQNCQNLVVAWLETNNSLSYRRGALRLMEAILVQAGQQSILQRLVSCSSDILNALVSLVDGALHEEVVHLLELLD</sequence>
<evidence type="ECO:0000313" key="3">
    <source>
        <dbReference type="Proteomes" id="UP001061958"/>
    </source>
</evidence>
<proteinExistence type="predicted"/>
<dbReference type="Proteomes" id="UP001061958">
    <property type="component" value="Unassembled WGS sequence"/>
</dbReference>
<dbReference type="EMBL" id="BQMJ01000057">
    <property type="protein sequence ID" value="GJQ14616.1"/>
    <property type="molecule type" value="Genomic_DNA"/>
</dbReference>
<organism evidence="2 3">
    <name type="scientific">Galdieria partita</name>
    <dbReference type="NCBI Taxonomy" id="83374"/>
    <lineage>
        <taxon>Eukaryota</taxon>
        <taxon>Rhodophyta</taxon>
        <taxon>Bangiophyceae</taxon>
        <taxon>Galdieriales</taxon>
        <taxon>Galdieriaceae</taxon>
        <taxon>Galdieria</taxon>
    </lineage>
</organism>
<protein>
    <recommendedName>
        <fullName evidence="1">Cell morphogenesis protein N-terminal domain-containing protein</fullName>
    </recommendedName>
</protein>
<comment type="caution">
    <text evidence="2">The sequence shown here is derived from an EMBL/GenBank/DDBJ whole genome shotgun (WGS) entry which is preliminary data.</text>
</comment>
<dbReference type="Pfam" id="PF14222">
    <property type="entry name" value="MOR2-PAG1_N"/>
    <property type="match status" value="1"/>
</dbReference>
<reference evidence="2" key="2">
    <citation type="submission" date="2022-01" db="EMBL/GenBank/DDBJ databases">
        <authorList>
            <person name="Hirooka S."/>
            <person name="Miyagishima S.Y."/>
        </authorList>
    </citation>
    <scope>NUCLEOTIDE SEQUENCE</scope>
    <source>
        <strain evidence="2">NBRC 102759</strain>
    </source>
</reference>
<evidence type="ECO:0000313" key="2">
    <source>
        <dbReference type="EMBL" id="GJQ14616.1"/>
    </source>
</evidence>
<dbReference type="SUPFAM" id="SSF48371">
    <property type="entry name" value="ARM repeat"/>
    <property type="match status" value="1"/>
</dbReference>
<feature type="domain" description="Cell morphogenesis protein N-terminal" evidence="1">
    <location>
        <begin position="133"/>
        <end position="432"/>
    </location>
</feature>
<accession>A0A9C7Q1R5</accession>
<keyword evidence="3" id="KW-1185">Reference proteome</keyword>
<reference evidence="2" key="1">
    <citation type="journal article" date="2022" name="Proc. Natl. Acad. Sci. U.S.A.">
        <title>Life cycle and functional genomics of the unicellular red alga Galdieria for elucidating algal and plant evolution and industrial use.</title>
        <authorList>
            <person name="Hirooka S."/>
            <person name="Itabashi T."/>
            <person name="Ichinose T.M."/>
            <person name="Onuma R."/>
            <person name="Fujiwara T."/>
            <person name="Yamashita S."/>
            <person name="Jong L.W."/>
            <person name="Tomita R."/>
            <person name="Iwane A.H."/>
            <person name="Miyagishima S.Y."/>
        </authorList>
    </citation>
    <scope>NUCLEOTIDE SEQUENCE</scope>
    <source>
        <strain evidence="2">NBRC 102759</strain>
    </source>
</reference>
<dbReference type="OrthoDB" id="10348186at2759"/>
<dbReference type="InterPro" id="IPR025614">
    <property type="entry name" value="Cell_morpho_N"/>
</dbReference>
<name>A0A9C7Q1R5_9RHOD</name>